<gene>
    <name evidence="3" type="ORF">E0F76_04255</name>
</gene>
<evidence type="ECO:0000256" key="1">
    <source>
        <dbReference type="ARBA" id="ARBA00022679"/>
    </source>
</evidence>
<dbReference type="GO" id="GO:0016757">
    <property type="term" value="F:glycosyltransferase activity"/>
    <property type="evidence" value="ECO:0007669"/>
    <property type="project" value="InterPro"/>
</dbReference>
<comment type="caution">
    <text evidence="3">The sequence shown here is derived from an EMBL/GenBank/DDBJ whole genome shotgun (WGS) entry which is preliminary data.</text>
</comment>
<reference evidence="3 4" key="1">
    <citation type="submission" date="2019-03" db="EMBL/GenBank/DDBJ databases">
        <title>Flavobacterium AR-3-4 sp. nov. isolated from arctic soil.</title>
        <authorList>
            <person name="Chaudhary D.K."/>
        </authorList>
    </citation>
    <scope>NUCLEOTIDE SEQUENCE [LARGE SCALE GENOMIC DNA]</scope>
    <source>
        <strain evidence="3 4">AR-3-4</strain>
    </source>
</reference>
<dbReference type="Pfam" id="PF00534">
    <property type="entry name" value="Glycos_transf_1"/>
    <property type="match status" value="1"/>
</dbReference>
<dbReference type="RefSeq" id="WP_132001846.1">
    <property type="nucleotide sequence ID" value="NZ_SMFK01000002.1"/>
</dbReference>
<keyword evidence="1 3" id="KW-0808">Transferase</keyword>
<dbReference type="EMBL" id="SMFK01000002">
    <property type="protein sequence ID" value="TDD98361.1"/>
    <property type="molecule type" value="Genomic_DNA"/>
</dbReference>
<proteinExistence type="predicted"/>
<evidence type="ECO:0000259" key="2">
    <source>
        <dbReference type="Pfam" id="PF00534"/>
    </source>
</evidence>
<dbReference type="PANTHER" id="PTHR46401:SF2">
    <property type="entry name" value="GLYCOSYLTRANSFERASE WBBK-RELATED"/>
    <property type="match status" value="1"/>
</dbReference>
<dbReference type="AlphaFoldDB" id="A0A4R5CE80"/>
<feature type="domain" description="Glycosyl transferase family 1" evidence="2">
    <location>
        <begin position="174"/>
        <end position="285"/>
    </location>
</feature>
<sequence length="341" mass="39751">MILIDALFINNGGGKVLLDYLIEEIEKKRLKVHYLLDDRIKNTIPEISICNKVSFLQGNIFKRHHFYKVHKNDFSKVLCFANLPPTIRLNTEVYTYFHQLIYINIPTEFSFLDQVKFRLKRIILKIFAKNTNFWIVQSNLTKNKFGLKFSFNENLIKVLPFYPHFSSLNVVSIKNKNSYLYVSNANPHKNHTRLINAFCVFYEKYKIGQLILTVNKYFPEVLALIDLKQKSGYPIKNIGFVNREELEKEYQKSEFLIFPSLTESFGLGLIEGIECGCKIIAADLPYTYAVCEPSVVFDPLKEESIFKAFETSLNYYTNLSTPKINNKINELINILENSQCN</sequence>
<dbReference type="Proteomes" id="UP000295479">
    <property type="component" value="Unassembled WGS sequence"/>
</dbReference>
<dbReference type="GO" id="GO:0009103">
    <property type="term" value="P:lipopolysaccharide biosynthetic process"/>
    <property type="evidence" value="ECO:0007669"/>
    <property type="project" value="TreeGrafter"/>
</dbReference>
<protein>
    <submittedName>
        <fullName evidence="3">Glycosyltransferase</fullName>
    </submittedName>
</protein>
<evidence type="ECO:0000313" key="3">
    <source>
        <dbReference type="EMBL" id="TDD98361.1"/>
    </source>
</evidence>
<dbReference type="PANTHER" id="PTHR46401">
    <property type="entry name" value="GLYCOSYLTRANSFERASE WBBK-RELATED"/>
    <property type="match status" value="1"/>
</dbReference>
<dbReference type="Gene3D" id="3.40.50.2000">
    <property type="entry name" value="Glycogen Phosphorylase B"/>
    <property type="match status" value="1"/>
</dbReference>
<evidence type="ECO:0000313" key="4">
    <source>
        <dbReference type="Proteomes" id="UP000295479"/>
    </source>
</evidence>
<accession>A0A4R5CE80</accession>
<organism evidence="3 4">
    <name type="scientific">Flavobacterium cellulosilyticum</name>
    <dbReference type="NCBI Taxonomy" id="2541731"/>
    <lineage>
        <taxon>Bacteria</taxon>
        <taxon>Pseudomonadati</taxon>
        <taxon>Bacteroidota</taxon>
        <taxon>Flavobacteriia</taxon>
        <taxon>Flavobacteriales</taxon>
        <taxon>Flavobacteriaceae</taxon>
        <taxon>Flavobacterium</taxon>
    </lineage>
</organism>
<dbReference type="SUPFAM" id="SSF53756">
    <property type="entry name" value="UDP-Glycosyltransferase/glycogen phosphorylase"/>
    <property type="match status" value="1"/>
</dbReference>
<name>A0A4R5CE80_9FLAO</name>
<dbReference type="InterPro" id="IPR001296">
    <property type="entry name" value="Glyco_trans_1"/>
</dbReference>
<dbReference type="OrthoDB" id="9801609at2"/>
<keyword evidence="4" id="KW-1185">Reference proteome</keyword>